<dbReference type="OrthoDB" id="9046151at2"/>
<feature type="chain" id="PRO_5039040916" evidence="5">
    <location>
        <begin position="21"/>
        <end position="531"/>
    </location>
</feature>
<evidence type="ECO:0000313" key="8">
    <source>
        <dbReference type="Proteomes" id="UP000323454"/>
    </source>
</evidence>
<accession>A0A5B2XDL3</accession>
<keyword evidence="8" id="KW-1185">Reference proteome</keyword>
<dbReference type="EMBL" id="VUOB01000028">
    <property type="protein sequence ID" value="KAA2261443.1"/>
    <property type="molecule type" value="Genomic_DNA"/>
</dbReference>
<protein>
    <submittedName>
        <fullName evidence="7">ABC transporter substrate-binding protein</fullName>
    </submittedName>
</protein>
<evidence type="ECO:0000256" key="2">
    <source>
        <dbReference type="ARBA" id="ARBA00005695"/>
    </source>
</evidence>
<dbReference type="InterPro" id="IPR039424">
    <property type="entry name" value="SBP_5"/>
</dbReference>
<dbReference type="PIRSF" id="PIRSF002741">
    <property type="entry name" value="MppA"/>
    <property type="match status" value="1"/>
</dbReference>
<dbReference type="Pfam" id="PF00496">
    <property type="entry name" value="SBP_bac_5"/>
    <property type="match status" value="1"/>
</dbReference>
<feature type="signal peptide" evidence="5">
    <location>
        <begin position="1"/>
        <end position="20"/>
    </location>
</feature>
<dbReference type="GO" id="GO:0043190">
    <property type="term" value="C:ATP-binding cassette (ABC) transporter complex"/>
    <property type="evidence" value="ECO:0007669"/>
    <property type="project" value="InterPro"/>
</dbReference>
<reference evidence="7 8" key="2">
    <citation type="submission" date="2019-09" db="EMBL/GenBank/DDBJ databases">
        <authorList>
            <person name="Jin C."/>
        </authorList>
    </citation>
    <scope>NUCLEOTIDE SEQUENCE [LARGE SCALE GENOMIC DNA]</scope>
    <source>
        <strain evidence="7 8">AN110305</strain>
    </source>
</reference>
<dbReference type="PANTHER" id="PTHR30290:SF10">
    <property type="entry name" value="PERIPLASMIC OLIGOPEPTIDE-BINDING PROTEIN-RELATED"/>
    <property type="match status" value="1"/>
</dbReference>
<keyword evidence="3" id="KW-0813">Transport</keyword>
<dbReference type="GO" id="GO:1904680">
    <property type="term" value="F:peptide transmembrane transporter activity"/>
    <property type="evidence" value="ECO:0007669"/>
    <property type="project" value="TreeGrafter"/>
</dbReference>
<comment type="caution">
    <text evidence="7">The sequence shown here is derived from an EMBL/GenBank/DDBJ whole genome shotgun (WGS) entry which is preliminary data.</text>
</comment>
<dbReference type="PANTHER" id="PTHR30290">
    <property type="entry name" value="PERIPLASMIC BINDING COMPONENT OF ABC TRANSPORTER"/>
    <property type="match status" value="1"/>
</dbReference>
<dbReference type="InterPro" id="IPR000914">
    <property type="entry name" value="SBP_5_dom"/>
</dbReference>
<feature type="domain" description="Solute-binding protein family 5" evidence="6">
    <location>
        <begin position="82"/>
        <end position="416"/>
    </location>
</feature>
<gene>
    <name evidence="7" type="ORF">F0L68_16805</name>
</gene>
<dbReference type="Proteomes" id="UP000323454">
    <property type="component" value="Unassembled WGS sequence"/>
</dbReference>
<comment type="similarity">
    <text evidence="2">Belongs to the bacterial solute-binding protein 5 family.</text>
</comment>
<proteinExistence type="inferred from homology"/>
<evidence type="ECO:0000256" key="1">
    <source>
        <dbReference type="ARBA" id="ARBA00004196"/>
    </source>
</evidence>
<dbReference type="PROSITE" id="PS51257">
    <property type="entry name" value="PROKAR_LIPOPROTEIN"/>
    <property type="match status" value="1"/>
</dbReference>
<dbReference type="AlphaFoldDB" id="A0A5B2XDL3"/>
<dbReference type="GO" id="GO:0042597">
    <property type="term" value="C:periplasmic space"/>
    <property type="evidence" value="ECO:0007669"/>
    <property type="project" value="UniProtKB-ARBA"/>
</dbReference>
<name>A0A5B2XDL3_9PSEU</name>
<dbReference type="GO" id="GO:0015833">
    <property type="term" value="P:peptide transport"/>
    <property type="evidence" value="ECO:0007669"/>
    <property type="project" value="TreeGrafter"/>
</dbReference>
<dbReference type="RefSeq" id="WP_149850520.1">
    <property type="nucleotide sequence ID" value="NZ_VUOB01000028.1"/>
</dbReference>
<evidence type="ECO:0000313" key="7">
    <source>
        <dbReference type="EMBL" id="KAA2261443.1"/>
    </source>
</evidence>
<dbReference type="InterPro" id="IPR030678">
    <property type="entry name" value="Peptide/Ni-bd"/>
</dbReference>
<dbReference type="GO" id="GO:0030313">
    <property type="term" value="C:cell envelope"/>
    <property type="evidence" value="ECO:0007669"/>
    <property type="project" value="UniProtKB-SubCell"/>
</dbReference>
<reference evidence="7 8" key="1">
    <citation type="submission" date="2019-09" db="EMBL/GenBank/DDBJ databases">
        <title>Goodfellowia gen. nov., a new genus of the Pseudonocardineae related to Actinoalloteichus, containing Goodfellowia coeruleoviolacea gen. nov., comb. nov. gen. nov., comb. nov.</title>
        <authorList>
            <person name="Labeda D."/>
        </authorList>
    </citation>
    <scope>NUCLEOTIDE SEQUENCE [LARGE SCALE GENOMIC DNA]</scope>
    <source>
        <strain evidence="7 8">AN110305</strain>
    </source>
</reference>
<keyword evidence="4 5" id="KW-0732">Signal</keyword>
<evidence type="ECO:0000259" key="6">
    <source>
        <dbReference type="Pfam" id="PF00496"/>
    </source>
</evidence>
<evidence type="ECO:0000256" key="5">
    <source>
        <dbReference type="SAM" id="SignalP"/>
    </source>
</evidence>
<dbReference type="Gene3D" id="3.40.190.10">
    <property type="entry name" value="Periplasmic binding protein-like II"/>
    <property type="match status" value="1"/>
</dbReference>
<organism evidence="7 8">
    <name type="scientific">Solihabitans fulvus</name>
    <dbReference type="NCBI Taxonomy" id="1892852"/>
    <lineage>
        <taxon>Bacteria</taxon>
        <taxon>Bacillati</taxon>
        <taxon>Actinomycetota</taxon>
        <taxon>Actinomycetes</taxon>
        <taxon>Pseudonocardiales</taxon>
        <taxon>Pseudonocardiaceae</taxon>
        <taxon>Solihabitans</taxon>
    </lineage>
</organism>
<comment type="subcellular location">
    <subcellularLocation>
        <location evidence="1">Cell envelope</location>
    </subcellularLocation>
</comment>
<dbReference type="SUPFAM" id="SSF53850">
    <property type="entry name" value="Periplasmic binding protein-like II"/>
    <property type="match status" value="1"/>
</dbReference>
<sequence length="531" mass="54728">MRTARSTVAIVGLLAVTVSACGGVAQSGDRTANQKLVDGTTFTMAIGSDPGTLDPHLTVLSVAGQVGRFLYDSMIGLAKDGKPIAGLAEKWDATTTAATFTLRKGITCSDGSPLTASDVAANINFVGDPANKSPISGLAIASGTKATADDAARTVSLTSGKPDAFLLRNAGSLAILCGNALRDRALPAKGSGGTGMFTMTEAVPNDHYTLTRRKDYAWGPGEWKSDQPGLPEKVVLRVVPNATTVSNLLLSGGLNAAAVIGPDRQRLTAQKLFHADFLAPVGEFFFNQGAGRPGRDEAVRRALVQALDLGQVGKVLTNGTGEPAKGLVTAEPKACDGDTITGNVPAHDLASAKSTLDAAGWTPGPDGVRAKDGKRLALTVIYGTQSGPTVAPTAELVQQSWKAVGAEVTLKGVDSPGLSQVLFGTGEWEVSMAPLGLVLPSQAVPFFSGAQPPNGTNFAHIENAEYDGKVRQAAMMAGDASCPTWLAAEAALVKRVDTVSYVDSVVPYFGSGTKFEVNAGSVDPSSIRMYG</sequence>
<evidence type="ECO:0000256" key="3">
    <source>
        <dbReference type="ARBA" id="ARBA00022448"/>
    </source>
</evidence>
<evidence type="ECO:0000256" key="4">
    <source>
        <dbReference type="ARBA" id="ARBA00022729"/>
    </source>
</evidence>
<dbReference type="Gene3D" id="3.10.105.10">
    <property type="entry name" value="Dipeptide-binding Protein, Domain 3"/>
    <property type="match status" value="1"/>
</dbReference>